<comment type="subcellular location">
    <subcellularLocation>
        <location evidence="1">Periplasm</location>
    </subcellularLocation>
</comment>
<comment type="caution">
    <text evidence="9">The sequence shown here is derived from an EMBL/GenBank/DDBJ whole genome shotgun (WGS) entry which is preliminary data.</text>
</comment>
<proteinExistence type="inferred from homology"/>
<sequence>MTFLKRITAVLGVSCLFSSAVLANPVEIEVWHTLRAAHKTEFEKLARQFNGDQRDVTVVLKAFPDQAALRSEEARAAFAKKKPALIQLEDNRSPEIIAQHKEIVPLYQLLKQYPIKDSKWFLNQTTGFMRDAKGQLTAFPFMAEIPVMFYNRDGYKKAGLNPAQPAKTWPALQDHLLALRDKAHYECPFAISYQVNTHLENLAPINGSLYVTPTNGLDNARAPQLNLNDAVFMRHISIMVSWKRSELLMHNGNSNEADRLFAENRCAVITTTSGALAQMQNTRGLNFGVAPMPFYDQVTPKAGSPFVSGSALWATAGQSKEHNKATMAFLAFLSEPVIATAWHQRTGFLPLTDAAFRASEGGFYDRIPGAKQVVDSMREVNDKNSRGFRLRNYPRIEPILSGELDAALSGKTPPVGALTMAQEQSVRISNEGLPPAKPAAPARR</sequence>
<reference evidence="9" key="1">
    <citation type="submission" date="2021-07" db="EMBL/GenBank/DDBJ databases">
        <title>New genus and species of the family Alcaligenaceae.</title>
        <authorList>
            <person name="Hahn M.W."/>
        </authorList>
    </citation>
    <scope>NUCLEOTIDE SEQUENCE</scope>
    <source>
        <strain evidence="9">LF4-65</strain>
    </source>
</reference>
<dbReference type="Pfam" id="PF13416">
    <property type="entry name" value="SBP_bac_8"/>
    <property type="match status" value="1"/>
</dbReference>
<dbReference type="PANTHER" id="PTHR43649">
    <property type="entry name" value="ARABINOSE-BINDING PROTEIN-RELATED"/>
    <property type="match status" value="1"/>
</dbReference>
<name>A0A953N5W2_9BURK</name>
<dbReference type="RefSeq" id="WP_259659923.1">
    <property type="nucleotide sequence ID" value="NZ_JAHXRI010000004.1"/>
</dbReference>
<organism evidence="9 10">
    <name type="scientific">Zwartia hollandica</name>
    <dbReference type="NCBI Taxonomy" id="324606"/>
    <lineage>
        <taxon>Bacteria</taxon>
        <taxon>Pseudomonadati</taxon>
        <taxon>Pseudomonadota</taxon>
        <taxon>Betaproteobacteria</taxon>
        <taxon>Burkholderiales</taxon>
        <taxon>Alcaligenaceae</taxon>
        <taxon>Zwartia</taxon>
    </lineage>
</organism>
<evidence type="ECO:0000256" key="1">
    <source>
        <dbReference type="ARBA" id="ARBA00004418"/>
    </source>
</evidence>
<keyword evidence="5" id="KW-0813">Transport</keyword>
<feature type="chain" id="PRO_5038121267" description="sn-glycerol-3-phosphate-binding periplasmic protein UgpB" evidence="8">
    <location>
        <begin position="24"/>
        <end position="444"/>
    </location>
</feature>
<comment type="subunit">
    <text evidence="3">The complex is composed of two ATP-binding proteins (UgpC), two transmembrane proteins (UgpA and UgpE) and a solute-binding protein (UgpB).</text>
</comment>
<comment type="similarity">
    <text evidence="2">Belongs to the bacterial solute-binding protein 1 family.</text>
</comment>
<dbReference type="EMBL" id="JAHXRI010000004">
    <property type="protein sequence ID" value="MBZ1349502.1"/>
    <property type="molecule type" value="Genomic_DNA"/>
</dbReference>
<gene>
    <name evidence="9" type="ORF">KZZ10_02485</name>
</gene>
<protein>
    <recommendedName>
        <fullName evidence="4">sn-glycerol-3-phosphate-binding periplasmic protein UgpB</fullName>
    </recommendedName>
</protein>
<evidence type="ECO:0000256" key="7">
    <source>
        <dbReference type="SAM" id="MobiDB-lite"/>
    </source>
</evidence>
<accession>A0A953N5W2</accession>
<keyword evidence="6 8" id="KW-0732">Signal</keyword>
<dbReference type="GO" id="GO:0042597">
    <property type="term" value="C:periplasmic space"/>
    <property type="evidence" value="ECO:0007669"/>
    <property type="project" value="UniProtKB-SubCell"/>
</dbReference>
<evidence type="ECO:0000256" key="5">
    <source>
        <dbReference type="ARBA" id="ARBA00022448"/>
    </source>
</evidence>
<feature type="signal peptide" evidence="8">
    <location>
        <begin position="1"/>
        <end position="23"/>
    </location>
</feature>
<dbReference type="PANTHER" id="PTHR43649:SF31">
    <property type="entry name" value="SN-GLYCEROL-3-PHOSPHATE-BINDING PERIPLASMIC PROTEIN UGPB"/>
    <property type="match status" value="1"/>
</dbReference>
<evidence type="ECO:0000256" key="6">
    <source>
        <dbReference type="ARBA" id="ARBA00022729"/>
    </source>
</evidence>
<dbReference type="Gene3D" id="3.40.190.10">
    <property type="entry name" value="Periplasmic binding protein-like II"/>
    <property type="match status" value="2"/>
</dbReference>
<keyword evidence="10" id="KW-1185">Reference proteome</keyword>
<evidence type="ECO:0000256" key="4">
    <source>
        <dbReference type="ARBA" id="ARBA00017470"/>
    </source>
</evidence>
<evidence type="ECO:0000256" key="2">
    <source>
        <dbReference type="ARBA" id="ARBA00008520"/>
    </source>
</evidence>
<feature type="region of interest" description="Disordered" evidence="7">
    <location>
        <begin position="423"/>
        <end position="444"/>
    </location>
</feature>
<dbReference type="SUPFAM" id="SSF53850">
    <property type="entry name" value="Periplasmic binding protein-like II"/>
    <property type="match status" value="1"/>
</dbReference>
<evidence type="ECO:0000313" key="10">
    <source>
        <dbReference type="Proteomes" id="UP000739565"/>
    </source>
</evidence>
<dbReference type="AlphaFoldDB" id="A0A953N5W2"/>
<evidence type="ECO:0000256" key="8">
    <source>
        <dbReference type="SAM" id="SignalP"/>
    </source>
</evidence>
<dbReference type="InterPro" id="IPR050490">
    <property type="entry name" value="Bact_solute-bd_prot1"/>
</dbReference>
<dbReference type="InterPro" id="IPR006059">
    <property type="entry name" value="SBP"/>
</dbReference>
<evidence type="ECO:0000313" key="9">
    <source>
        <dbReference type="EMBL" id="MBZ1349502.1"/>
    </source>
</evidence>
<dbReference type="Proteomes" id="UP000739565">
    <property type="component" value="Unassembled WGS sequence"/>
</dbReference>
<evidence type="ECO:0000256" key="3">
    <source>
        <dbReference type="ARBA" id="ARBA00011557"/>
    </source>
</evidence>